<dbReference type="Proteomes" id="UP000264231">
    <property type="component" value="Chromosome"/>
</dbReference>
<organism evidence="1 2">
    <name type="scientific">Borrelia turicatae</name>
    <dbReference type="NCBI Taxonomy" id="142"/>
    <lineage>
        <taxon>Bacteria</taxon>
        <taxon>Pseudomonadati</taxon>
        <taxon>Spirochaetota</taxon>
        <taxon>Spirochaetia</taxon>
        <taxon>Spirochaetales</taxon>
        <taxon>Borreliaceae</taxon>
        <taxon>Borrelia</taxon>
    </lineage>
</organism>
<proteinExistence type="predicted"/>
<reference evidence="1 2" key="1">
    <citation type="submission" date="2016-05" db="EMBL/GenBank/DDBJ databases">
        <title>Chromosome and linear plasmid sequence of a 2015 human isolate of tick-borne relapsing fever spirochete, Borrelia turicatae.</title>
        <authorList>
            <person name="Kingry L.C."/>
            <person name="Dhwani B."/>
            <person name="Replogle A."/>
            <person name="Sexton C."/>
            <person name="Rowe L."/>
            <person name="Stermole B.M."/>
            <person name="Christensen A.M."/>
            <person name="Schriefer M.E."/>
        </authorList>
    </citation>
    <scope>NUCLEOTIDE SEQUENCE [LARGE SCALE GENOMIC DNA]</scope>
    <source>
        <strain evidence="1 2">BTE5EL</strain>
    </source>
</reference>
<dbReference type="EMBL" id="CP015629">
    <property type="protein sequence ID" value="ANF34038.1"/>
    <property type="molecule type" value="Genomic_DNA"/>
</dbReference>
<dbReference type="AlphaFoldDB" id="A0A172XBV2"/>
<sequence>MKESDIKKAISMKRLVKYFFDELEYRMKIPCLRPNSRSMSKKYILLNLLRKIANLPFNKQYEIEEQFPLDISGKGILTDAVLIKRLDYERCVITGIIEARAEHVDLEYELKRFVIRSGKVNVLFWQPKRTILKQDGDLIILDADDIFKLDNDFYLPVIKEKLENFINIFMKFFSYEDILFEYNKLHGKYSLVKNK</sequence>
<evidence type="ECO:0000313" key="2">
    <source>
        <dbReference type="Proteomes" id="UP000264231"/>
    </source>
</evidence>
<protein>
    <submittedName>
        <fullName evidence="1">Uncharacterized protein</fullName>
    </submittedName>
</protein>
<name>A0A172XBV2_BORTU</name>
<accession>A0A172XBV2</accession>
<gene>
    <name evidence="1" type="ORF">A7978_02885</name>
</gene>
<evidence type="ECO:0000313" key="1">
    <source>
        <dbReference type="EMBL" id="ANF34038.1"/>
    </source>
</evidence>
<dbReference type="RefSeq" id="WP_119024205.1">
    <property type="nucleotide sequence ID" value="NZ_CP015629.1"/>
</dbReference>